<dbReference type="PANTHER" id="PTHR46796:SF6">
    <property type="entry name" value="ARAC SUBFAMILY"/>
    <property type="match status" value="1"/>
</dbReference>
<evidence type="ECO:0000259" key="5">
    <source>
        <dbReference type="PROSITE" id="PS01124"/>
    </source>
</evidence>
<feature type="region of interest" description="Disordered" evidence="4">
    <location>
        <begin position="38"/>
        <end position="63"/>
    </location>
</feature>
<keyword evidence="7" id="KW-1185">Reference proteome</keyword>
<keyword evidence="1" id="KW-0805">Transcription regulation</keyword>
<dbReference type="Pfam" id="PF14525">
    <property type="entry name" value="AraC_binding_2"/>
    <property type="match status" value="1"/>
</dbReference>
<dbReference type="SUPFAM" id="SSF46689">
    <property type="entry name" value="Homeodomain-like"/>
    <property type="match status" value="1"/>
</dbReference>
<evidence type="ECO:0000256" key="3">
    <source>
        <dbReference type="ARBA" id="ARBA00023163"/>
    </source>
</evidence>
<name>A0AA44DCR1_STRE0</name>
<evidence type="ECO:0000313" key="6">
    <source>
        <dbReference type="EMBL" id="NKY13796.1"/>
    </source>
</evidence>
<evidence type="ECO:0000256" key="1">
    <source>
        <dbReference type="ARBA" id="ARBA00023015"/>
    </source>
</evidence>
<dbReference type="InterPro" id="IPR050204">
    <property type="entry name" value="AraC_XylS_family_regulators"/>
</dbReference>
<dbReference type="SUPFAM" id="SSF51215">
    <property type="entry name" value="Regulatory protein AraC"/>
    <property type="match status" value="1"/>
</dbReference>
<reference evidence="6 7" key="1">
    <citation type="submission" date="2020-04" db="EMBL/GenBank/DDBJ databases">
        <title>MicrobeNet Type strains.</title>
        <authorList>
            <person name="Nicholson A.C."/>
        </authorList>
    </citation>
    <scope>NUCLEOTIDE SEQUENCE [LARGE SCALE GENOMIC DNA]</scope>
    <source>
        <strain evidence="6 7">DSM 40738</strain>
    </source>
</reference>
<dbReference type="Gene3D" id="1.10.10.60">
    <property type="entry name" value="Homeodomain-like"/>
    <property type="match status" value="1"/>
</dbReference>
<protein>
    <submittedName>
        <fullName evidence="6">Helix-turn-helix domain-containing protein</fullName>
    </submittedName>
</protein>
<dbReference type="Pfam" id="PF12833">
    <property type="entry name" value="HTH_18"/>
    <property type="match status" value="1"/>
</dbReference>
<dbReference type="RefSeq" id="WP_168438044.1">
    <property type="nucleotide sequence ID" value="NZ_JAAXOU010000039.1"/>
</dbReference>
<dbReference type="PRINTS" id="PR00032">
    <property type="entry name" value="HTHARAC"/>
</dbReference>
<evidence type="ECO:0000313" key="7">
    <source>
        <dbReference type="Proteomes" id="UP000570003"/>
    </source>
</evidence>
<organism evidence="6 7">
    <name type="scientific">Streptomyces somaliensis (strain ATCC 33201 / DSM 40738 / JCM 12659 / KCTC 9044 / NCTC 11332 / NRRL B-12077 / IP 733)</name>
    <dbReference type="NCBI Taxonomy" id="1134445"/>
    <lineage>
        <taxon>Bacteria</taxon>
        <taxon>Bacillati</taxon>
        <taxon>Actinomycetota</taxon>
        <taxon>Actinomycetes</taxon>
        <taxon>Kitasatosporales</taxon>
        <taxon>Streptomycetaceae</taxon>
        <taxon>Streptomyces</taxon>
    </lineage>
</organism>
<gene>
    <name evidence="6" type="ORF">HGA06_06340</name>
</gene>
<dbReference type="InterPro" id="IPR035418">
    <property type="entry name" value="AraC-bd_2"/>
</dbReference>
<dbReference type="Proteomes" id="UP000570003">
    <property type="component" value="Unassembled WGS sequence"/>
</dbReference>
<dbReference type="GO" id="GO:0003700">
    <property type="term" value="F:DNA-binding transcription factor activity"/>
    <property type="evidence" value="ECO:0007669"/>
    <property type="project" value="InterPro"/>
</dbReference>
<keyword evidence="3" id="KW-0804">Transcription</keyword>
<accession>A0AA44DCR1</accession>
<dbReference type="InterPro" id="IPR009057">
    <property type="entry name" value="Homeodomain-like_sf"/>
</dbReference>
<dbReference type="EMBL" id="JAAXOU010000039">
    <property type="protein sequence ID" value="NKY13796.1"/>
    <property type="molecule type" value="Genomic_DNA"/>
</dbReference>
<sequence>MICSAASGALSGAFLTVPSGDWTTLPWLTKFFRARSPLDQDATENTESGPSHAGHRRTAPGETLLTTALDTTRLPLRERQEAWIETTALASVTQRFTFQEPDAFRARIDIGHLGSSQLSMLSYERLRSQRTPRLIRQSDPEVYQIALIMSGCQVIEQNGRRAALGPGELVLFDSSRPFDGWVDTDGGRARSVIFQFPKTTVPLREKDIADLYARPLPARQGIGSLLNDLLSGVIKAHDGLTPYDTVRLGNTASDLTTALLAHYSEAMASVCPETRHHVLFIQATEFIGRHLHDQALGPTLVSAAQCVSTRHLHRVFKQAGTSVAAYIREQRLNRCRQDLVNPSLQSLPIGAIGARWGFSRHSVFTRTFRTAFGVSPSEYRDVSSRHP</sequence>
<dbReference type="PROSITE" id="PS01124">
    <property type="entry name" value="HTH_ARAC_FAMILY_2"/>
    <property type="match status" value="1"/>
</dbReference>
<comment type="caution">
    <text evidence="6">The sequence shown here is derived from an EMBL/GenBank/DDBJ whole genome shotgun (WGS) entry which is preliminary data.</text>
</comment>
<dbReference type="GO" id="GO:0043565">
    <property type="term" value="F:sequence-specific DNA binding"/>
    <property type="evidence" value="ECO:0007669"/>
    <property type="project" value="InterPro"/>
</dbReference>
<evidence type="ECO:0000256" key="2">
    <source>
        <dbReference type="ARBA" id="ARBA00023125"/>
    </source>
</evidence>
<feature type="domain" description="HTH araC/xylS-type" evidence="5">
    <location>
        <begin position="281"/>
        <end position="382"/>
    </location>
</feature>
<keyword evidence="2" id="KW-0238">DNA-binding</keyword>
<dbReference type="InterPro" id="IPR020449">
    <property type="entry name" value="Tscrpt_reg_AraC-type_HTH"/>
</dbReference>
<dbReference type="InterPro" id="IPR037923">
    <property type="entry name" value="HTH-like"/>
</dbReference>
<dbReference type="InterPro" id="IPR018060">
    <property type="entry name" value="HTH_AraC"/>
</dbReference>
<dbReference type="PANTHER" id="PTHR46796">
    <property type="entry name" value="HTH-TYPE TRANSCRIPTIONAL ACTIVATOR RHAS-RELATED"/>
    <property type="match status" value="1"/>
</dbReference>
<dbReference type="AlphaFoldDB" id="A0AA44DCR1"/>
<dbReference type="SMART" id="SM00342">
    <property type="entry name" value="HTH_ARAC"/>
    <property type="match status" value="1"/>
</dbReference>
<evidence type="ECO:0000256" key="4">
    <source>
        <dbReference type="SAM" id="MobiDB-lite"/>
    </source>
</evidence>
<proteinExistence type="predicted"/>